<organism evidence="1 2">
    <name type="scientific">Dorea longicatena</name>
    <dbReference type="NCBI Taxonomy" id="88431"/>
    <lineage>
        <taxon>Bacteria</taxon>
        <taxon>Bacillati</taxon>
        <taxon>Bacillota</taxon>
        <taxon>Clostridia</taxon>
        <taxon>Lachnospirales</taxon>
        <taxon>Lachnospiraceae</taxon>
        <taxon>Dorea</taxon>
    </lineage>
</organism>
<accession>A0A564U722</accession>
<dbReference type="EMBL" id="CABHNM010000049">
    <property type="protein sequence ID" value="VUX15303.1"/>
    <property type="molecule type" value="Genomic_DNA"/>
</dbReference>
<dbReference type="InterPro" id="IPR027417">
    <property type="entry name" value="P-loop_NTPase"/>
</dbReference>
<gene>
    <name evidence="1" type="ORF">DLSSTS7063_02145</name>
</gene>
<dbReference type="AlphaFoldDB" id="A0A564U722"/>
<evidence type="ECO:0000313" key="2">
    <source>
        <dbReference type="Proteomes" id="UP000398619"/>
    </source>
</evidence>
<name>A0A564U722_9FIRM</name>
<reference evidence="1 2" key="1">
    <citation type="submission" date="2019-07" db="EMBL/GenBank/DDBJ databases">
        <authorList>
            <person name="Hibberd C M."/>
            <person name="Gehrig L. J."/>
            <person name="Chang H.-W."/>
            <person name="Venkatesh S."/>
        </authorList>
    </citation>
    <scope>NUCLEOTIDE SEQUENCE [LARGE SCALE GENOMIC DNA]</scope>
    <source>
        <strain evidence="1">Dorea_longicatena_SSTS_Bg7063</strain>
    </source>
</reference>
<sequence>MPKRFCVTGTCIPEKNYMVDISGRIDQIIRDYIEKGQYFTINRARQYGKTTTLYLLERRLREEYIVLSLSFEAADEYFESMGSLAEGMVMDISECLKAQNVDGTIIEEWNRPLSERFPMRSLGIKISSLCKTCGKKIILMIDEVDKSSDNQIFLSFLGLLREKYLKWQQGKDETFQSVILAGVYDVKTLKLKLHPQEEMKYNSPWNIAVDFQMDMSFDCEDIESMLEEYESEHRTGMHVQDIARIIYDYTSGYPYLVSRICQIIDERIAGTKEFGNVSSAWTKEGVLAAIKILLKEPNTLFDDMTKKLLDYPQLQEMLQNILFGGIDFPFKRETPMVDLGVTFGFLKDKNGIVAVSNRIFETQLYDMFLSEMAVNNKMYMEASTNRNQFIVKDMLQMDLVMKKFYEYYEEIYVGNDQKFIEENGRKLFLLYLKPIINGTGNYYIEARTRDNRRTDIIVDYKGKRFIIELKIWRGEEYHVRGERQLFEYLDYYEEKKGYLLSFNFNKNKETGINELEFEGKRIFEVTV</sequence>
<dbReference type="RefSeq" id="WP_144101091.1">
    <property type="nucleotide sequence ID" value="NZ_CABHNM010000049.1"/>
</dbReference>
<proteinExistence type="predicted"/>
<dbReference type="SUPFAM" id="SSF52540">
    <property type="entry name" value="P-loop containing nucleoside triphosphate hydrolases"/>
    <property type="match status" value="1"/>
</dbReference>
<dbReference type="Proteomes" id="UP000398619">
    <property type="component" value="Unassembled WGS sequence"/>
</dbReference>
<evidence type="ECO:0000313" key="1">
    <source>
        <dbReference type="EMBL" id="VUX15303.1"/>
    </source>
</evidence>
<dbReference type="Gene3D" id="3.40.50.300">
    <property type="entry name" value="P-loop containing nucleotide triphosphate hydrolases"/>
    <property type="match status" value="1"/>
</dbReference>
<evidence type="ECO:0008006" key="3">
    <source>
        <dbReference type="Google" id="ProtNLM"/>
    </source>
</evidence>
<protein>
    <recommendedName>
        <fullName evidence="3">ATP-binding protein</fullName>
    </recommendedName>
</protein>